<dbReference type="AlphaFoldDB" id="A0A8S9UT04"/>
<proteinExistence type="predicted"/>
<dbReference type="EMBL" id="JAACNO010001205">
    <property type="protein sequence ID" value="KAF4142159.1"/>
    <property type="molecule type" value="Genomic_DNA"/>
</dbReference>
<sequence>MTLRRALLKEQKVAKALTTIMHKRPSTPRSVMHETRGASCSQSDATTQLSQCSHCCNTTTLHINPATVRWANNDDNADKLHIRSRCEAAGSKGPRTSLEASRSSWSTLRPDPGDVSEQQFTVEAAALYQTVLLDGFGSTRQSDDGNQRLILWAAVWSSLFPRMYMARCSSFTLDPANKSFIQFHHSVAAEKAAGCTVIDGEHIDNFAIVLCVPWESRSKSGCKELGKERVGSTVYSTVPVFTNDVFPEGFNEGIQVLSQSSEALLTQHDTANSVLKNISGSLEQMLPLAASVFPEWDNYLSVALKTLKKHLEVCGVPSENCVETISVTPLPCTITRSGMILWHQLVNRKDTEPDKLYRFIRERHDTALEMSFTLPFSDKTKTLWCIDAVSSYRKYEEDNRFVLVGKTTWRLRAGELEFETLHWTVILPSPTQRLSSVVQSCNRLQVKHLDPMSLQAVDARHMLLTSIGCRLRKFMKIIQERLQHCATDPYYPE</sequence>
<evidence type="ECO:0000256" key="1">
    <source>
        <dbReference type="SAM" id="MobiDB-lite"/>
    </source>
</evidence>
<protein>
    <submittedName>
        <fullName evidence="2">Uncharacterized protein</fullName>
    </submittedName>
</protein>
<organism evidence="2 3">
    <name type="scientific">Phytophthora infestans</name>
    <name type="common">Potato late blight agent</name>
    <name type="synonym">Botrytis infestans</name>
    <dbReference type="NCBI Taxonomy" id="4787"/>
    <lineage>
        <taxon>Eukaryota</taxon>
        <taxon>Sar</taxon>
        <taxon>Stramenopiles</taxon>
        <taxon>Oomycota</taxon>
        <taxon>Peronosporomycetes</taxon>
        <taxon>Peronosporales</taxon>
        <taxon>Peronosporaceae</taxon>
        <taxon>Phytophthora</taxon>
    </lineage>
</organism>
<gene>
    <name evidence="2" type="ORF">GN958_ATG08657</name>
</gene>
<feature type="compositionally biased region" description="Polar residues" evidence="1">
    <location>
        <begin position="98"/>
        <end position="107"/>
    </location>
</feature>
<comment type="caution">
    <text evidence="2">The sequence shown here is derived from an EMBL/GenBank/DDBJ whole genome shotgun (WGS) entry which is preliminary data.</text>
</comment>
<reference evidence="2" key="1">
    <citation type="submission" date="2020-03" db="EMBL/GenBank/DDBJ databases">
        <title>Hybrid Assembly of Korean Phytophthora infestans isolates.</title>
        <authorList>
            <person name="Prokchorchik M."/>
            <person name="Lee Y."/>
            <person name="Seo J."/>
            <person name="Cho J.-H."/>
            <person name="Park Y.-E."/>
            <person name="Jang D.-C."/>
            <person name="Im J.-S."/>
            <person name="Choi J.-G."/>
            <person name="Park H.-J."/>
            <person name="Lee G.-B."/>
            <person name="Lee Y.-G."/>
            <person name="Hong S.-Y."/>
            <person name="Cho K."/>
            <person name="Sohn K.H."/>
        </authorList>
    </citation>
    <scope>NUCLEOTIDE SEQUENCE</scope>
    <source>
        <strain evidence="2">KR_2_A2</strain>
    </source>
</reference>
<evidence type="ECO:0000313" key="2">
    <source>
        <dbReference type="EMBL" id="KAF4142159.1"/>
    </source>
</evidence>
<evidence type="ECO:0000313" key="3">
    <source>
        <dbReference type="Proteomes" id="UP000704712"/>
    </source>
</evidence>
<accession>A0A8S9UT04</accession>
<name>A0A8S9UT04_PHYIN</name>
<feature type="region of interest" description="Disordered" evidence="1">
    <location>
        <begin position="86"/>
        <end position="113"/>
    </location>
</feature>
<dbReference type="Proteomes" id="UP000704712">
    <property type="component" value="Unassembled WGS sequence"/>
</dbReference>